<dbReference type="CDD" id="cd00093">
    <property type="entry name" value="HTH_XRE"/>
    <property type="match status" value="1"/>
</dbReference>
<gene>
    <name evidence="1" type="ORF">UFOVP509_31</name>
</gene>
<dbReference type="InterPro" id="IPR001387">
    <property type="entry name" value="Cro/C1-type_HTH"/>
</dbReference>
<protein>
    <submittedName>
        <fullName evidence="1">HTH_XRE domain containing protein</fullName>
    </submittedName>
</protein>
<proteinExistence type="predicted"/>
<accession>A0A6J5MLJ2</accession>
<dbReference type="Gene3D" id="1.10.260.40">
    <property type="entry name" value="lambda repressor-like DNA-binding domains"/>
    <property type="match status" value="1"/>
</dbReference>
<dbReference type="GO" id="GO:0003677">
    <property type="term" value="F:DNA binding"/>
    <property type="evidence" value="ECO:0007669"/>
    <property type="project" value="InterPro"/>
</dbReference>
<dbReference type="EMBL" id="LR796479">
    <property type="protein sequence ID" value="CAB4147468.1"/>
    <property type="molecule type" value="Genomic_DNA"/>
</dbReference>
<dbReference type="InterPro" id="IPR010982">
    <property type="entry name" value="Lambda_DNA-bd_dom_sf"/>
</dbReference>
<sequence length="76" mass="8609">MSPTPDDIRTARVSAGLTKTQAAALVYVTLRCWQRWESGERVMHAAFFELFRHKLVQLGAWPSPARADLAIIKITR</sequence>
<organism evidence="1">
    <name type="scientific">uncultured Caudovirales phage</name>
    <dbReference type="NCBI Taxonomy" id="2100421"/>
    <lineage>
        <taxon>Viruses</taxon>
        <taxon>Duplodnaviria</taxon>
        <taxon>Heunggongvirae</taxon>
        <taxon>Uroviricota</taxon>
        <taxon>Caudoviricetes</taxon>
        <taxon>Peduoviridae</taxon>
        <taxon>Maltschvirus</taxon>
        <taxon>Maltschvirus maltsch</taxon>
    </lineage>
</organism>
<evidence type="ECO:0000313" key="1">
    <source>
        <dbReference type="EMBL" id="CAB4147468.1"/>
    </source>
</evidence>
<reference evidence="1" key="1">
    <citation type="submission" date="2020-04" db="EMBL/GenBank/DDBJ databases">
        <authorList>
            <person name="Chiriac C."/>
            <person name="Salcher M."/>
            <person name="Ghai R."/>
            <person name="Kavagutti S V."/>
        </authorList>
    </citation>
    <scope>NUCLEOTIDE SEQUENCE</scope>
</reference>
<name>A0A6J5MLJ2_9CAUD</name>
<dbReference type="SUPFAM" id="SSF47413">
    <property type="entry name" value="lambda repressor-like DNA-binding domains"/>
    <property type="match status" value="1"/>
</dbReference>